<name>A0A369BFW9_9FIRM</name>
<gene>
    <name evidence="1" type="ORF">DFR58_102228</name>
</gene>
<comment type="caution">
    <text evidence="1">The sequence shown here is derived from an EMBL/GenBank/DDBJ whole genome shotgun (WGS) entry which is preliminary data.</text>
</comment>
<accession>A0A369BFW9</accession>
<dbReference type="OrthoDB" id="9801429at2"/>
<dbReference type="Proteomes" id="UP000253034">
    <property type="component" value="Unassembled WGS sequence"/>
</dbReference>
<sequence length="199" mass="23942">MIPNHEINELFKKHNNVMRTSELYAERIYYKDIQKLLNDGIIEKIKQGYYHLVNQYDGSEITIINNLFPDAILCMNTALFHYRYSERTPSEWHLAVDKNISKYRIKIDYPFIKTYFFEPHLLTIGLTISQMDENSIRIYDRDRTICDCLRYINKMDKEVFNKAIQNYVKDTRKNIPNLMQYAKELRVQKKVNDLIGVWL</sequence>
<dbReference type="EMBL" id="QPJT01000002">
    <property type="protein sequence ID" value="RCX20155.1"/>
    <property type="molecule type" value="Genomic_DNA"/>
</dbReference>
<evidence type="ECO:0000313" key="1">
    <source>
        <dbReference type="EMBL" id="RCX20155.1"/>
    </source>
</evidence>
<evidence type="ECO:0000313" key="2">
    <source>
        <dbReference type="Proteomes" id="UP000253034"/>
    </source>
</evidence>
<protein>
    <submittedName>
        <fullName evidence="1">Uncharacterized protein</fullName>
    </submittedName>
</protein>
<proteinExistence type="predicted"/>
<dbReference type="AlphaFoldDB" id="A0A369BFW9"/>
<organism evidence="1 2">
    <name type="scientific">Anaerobacterium chartisolvens</name>
    <dbReference type="NCBI Taxonomy" id="1297424"/>
    <lineage>
        <taxon>Bacteria</taxon>
        <taxon>Bacillati</taxon>
        <taxon>Bacillota</taxon>
        <taxon>Clostridia</taxon>
        <taxon>Eubacteriales</taxon>
        <taxon>Oscillospiraceae</taxon>
        <taxon>Anaerobacterium</taxon>
    </lineage>
</organism>
<keyword evidence="2" id="KW-1185">Reference proteome</keyword>
<reference evidence="1 2" key="1">
    <citation type="submission" date="2018-07" db="EMBL/GenBank/DDBJ databases">
        <title>Genomic Encyclopedia of Type Strains, Phase IV (KMG-IV): sequencing the most valuable type-strain genomes for metagenomic binning, comparative biology and taxonomic classification.</title>
        <authorList>
            <person name="Goeker M."/>
        </authorList>
    </citation>
    <scope>NUCLEOTIDE SEQUENCE [LARGE SCALE GENOMIC DNA]</scope>
    <source>
        <strain evidence="1 2">DSM 27016</strain>
    </source>
</reference>